<dbReference type="EMBL" id="JBJQND010000003">
    <property type="protein sequence ID" value="KAL3884147.1"/>
    <property type="molecule type" value="Genomic_DNA"/>
</dbReference>
<evidence type="ECO:0000313" key="3">
    <source>
        <dbReference type="Proteomes" id="UP001634394"/>
    </source>
</evidence>
<organism evidence="2 3">
    <name type="scientific">Sinanodonta woodiana</name>
    <name type="common">Chinese pond mussel</name>
    <name type="synonym">Anodonta woodiana</name>
    <dbReference type="NCBI Taxonomy" id="1069815"/>
    <lineage>
        <taxon>Eukaryota</taxon>
        <taxon>Metazoa</taxon>
        <taxon>Spiralia</taxon>
        <taxon>Lophotrochozoa</taxon>
        <taxon>Mollusca</taxon>
        <taxon>Bivalvia</taxon>
        <taxon>Autobranchia</taxon>
        <taxon>Heteroconchia</taxon>
        <taxon>Palaeoheterodonta</taxon>
        <taxon>Unionida</taxon>
        <taxon>Unionoidea</taxon>
        <taxon>Unionidae</taxon>
        <taxon>Unioninae</taxon>
        <taxon>Sinanodonta</taxon>
    </lineage>
</organism>
<evidence type="ECO:0000313" key="2">
    <source>
        <dbReference type="EMBL" id="KAL3884147.1"/>
    </source>
</evidence>
<name>A0ABD3XCZ0_SINWO</name>
<accession>A0ABD3XCZ0</accession>
<proteinExistence type="predicted"/>
<evidence type="ECO:0000256" key="1">
    <source>
        <dbReference type="SAM" id="MobiDB-lite"/>
    </source>
</evidence>
<reference evidence="2 3" key="1">
    <citation type="submission" date="2024-11" db="EMBL/GenBank/DDBJ databases">
        <title>Chromosome-level genome assembly of the freshwater bivalve Anodonta woodiana.</title>
        <authorList>
            <person name="Chen X."/>
        </authorList>
    </citation>
    <scope>NUCLEOTIDE SEQUENCE [LARGE SCALE GENOMIC DNA]</scope>
    <source>
        <strain evidence="2">MN2024</strain>
        <tissue evidence="2">Gills</tissue>
    </source>
</reference>
<dbReference type="Proteomes" id="UP001634394">
    <property type="component" value="Unassembled WGS sequence"/>
</dbReference>
<sequence>MIDTKPSSDSGETEKKVASTCLLLLPFPTNSGKSKAAMDAEHSIKWRENKLHQQMSTLDKQLSHKVMKLNVERLDVINDLAKMRKSRSTGSLGEMGTVCDKDQRESLSIATEHRRNPHECHNNTLHGEIVKRSEKHEASRRSSEQYDGIEGKMEAECGGIVIQLSREYTSSSDDEIPQTNSFGLSSNKRSPRHSPSLIGRAVSSANERSQAARLENVQRRFAKEMASKSVSLKTKLEKQPK</sequence>
<protein>
    <submittedName>
        <fullName evidence="2">Uncharacterized protein</fullName>
    </submittedName>
</protein>
<keyword evidence="3" id="KW-1185">Reference proteome</keyword>
<comment type="caution">
    <text evidence="2">The sequence shown here is derived from an EMBL/GenBank/DDBJ whole genome shotgun (WGS) entry which is preliminary data.</text>
</comment>
<gene>
    <name evidence="2" type="ORF">ACJMK2_030367</name>
</gene>
<feature type="compositionally biased region" description="Polar residues" evidence="1">
    <location>
        <begin position="168"/>
        <end position="188"/>
    </location>
</feature>
<dbReference type="AlphaFoldDB" id="A0ABD3XCZ0"/>
<feature type="region of interest" description="Disordered" evidence="1">
    <location>
        <begin position="168"/>
        <end position="211"/>
    </location>
</feature>